<reference evidence="1" key="1">
    <citation type="journal article" date="2021" name="PeerJ">
        <title>Extensive microbial diversity within the chicken gut microbiome revealed by metagenomics and culture.</title>
        <authorList>
            <person name="Gilroy R."/>
            <person name="Ravi A."/>
            <person name="Getino M."/>
            <person name="Pursley I."/>
            <person name="Horton D.L."/>
            <person name="Alikhan N.F."/>
            <person name="Baker D."/>
            <person name="Gharbi K."/>
            <person name="Hall N."/>
            <person name="Watson M."/>
            <person name="Adriaenssens E.M."/>
            <person name="Foster-Nyarko E."/>
            <person name="Jarju S."/>
            <person name="Secka A."/>
            <person name="Antonio M."/>
            <person name="Oren A."/>
            <person name="Chaudhuri R.R."/>
            <person name="La Ragione R."/>
            <person name="Hildebrand F."/>
            <person name="Pallen M.J."/>
        </authorList>
    </citation>
    <scope>NUCLEOTIDE SEQUENCE</scope>
    <source>
        <strain evidence="1">CHK186-1790</strain>
    </source>
</reference>
<dbReference type="AlphaFoldDB" id="A0A9D2T0F2"/>
<reference evidence="1" key="2">
    <citation type="submission" date="2021-04" db="EMBL/GenBank/DDBJ databases">
        <authorList>
            <person name="Gilroy R."/>
        </authorList>
    </citation>
    <scope>NUCLEOTIDE SEQUENCE</scope>
    <source>
        <strain evidence="1">CHK186-1790</strain>
    </source>
</reference>
<dbReference type="Proteomes" id="UP000823882">
    <property type="component" value="Unassembled WGS sequence"/>
</dbReference>
<organism evidence="1 2">
    <name type="scientific">Candidatus Intestinimonas pullistercoris</name>
    <dbReference type="NCBI Taxonomy" id="2838623"/>
    <lineage>
        <taxon>Bacteria</taxon>
        <taxon>Bacillati</taxon>
        <taxon>Bacillota</taxon>
        <taxon>Clostridia</taxon>
        <taxon>Eubacteriales</taxon>
        <taxon>Intestinimonas</taxon>
    </lineage>
</organism>
<accession>A0A9D2T0F2</accession>
<dbReference type="EMBL" id="DWWJ01000086">
    <property type="protein sequence ID" value="HJC40816.1"/>
    <property type="molecule type" value="Genomic_DNA"/>
</dbReference>
<protein>
    <submittedName>
        <fullName evidence="1">DUF2313 domain-containing protein</fullName>
    </submittedName>
</protein>
<evidence type="ECO:0000313" key="2">
    <source>
        <dbReference type="Proteomes" id="UP000823882"/>
    </source>
</evidence>
<gene>
    <name evidence="1" type="ORF">H9701_04605</name>
</gene>
<comment type="caution">
    <text evidence="1">The sequence shown here is derived from an EMBL/GenBank/DDBJ whole genome shotgun (WGS) entry which is preliminary data.</text>
</comment>
<sequence>MSHAEQLKDLLRPLRVYRLEGGPGAGELAAQGAGLDAVAAELDLVQREMVIATAEDRGLEAIESLLARRPVASTLERRRAALAALLRVGGDSFTLAAINDNLAGCGLNAAASETGTPGYVEVRFPDVPGIPEGFEEMKRIIEDILPCHLGIEYVFWYITWAMMEEKFETWGDIEAGGYTWEELEKMVR</sequence>
<evidence type="ECO:0000313" key="1">
    <source>
        <dbReference type="EMBL" id="HJC40816.1"/>
    </source>
</evidence>
<proteinExistence type="predicted"/>
<name>A0A9D2T0F2_9FIRM</name>